<comment type="caution">
    <text evidence="2">The sequence shown here is derived from an EMBL/GenBank/DDBJ whole genome shotgun (WGS) entry which is preliminary data.</text>
</comment>
<dbReference type="Proteomes" id="UP001301769">
    <property type="component" value="Unassembled WGS sequence"/>
</dbReference>
<protein>
    <submittedName>
        <fullName evidence="2">Uncharacterized protein</fullName>
    </submittedName>
</protein>
<evidence type="ECO:0000313" key="3">
    <source>
        <dbReference type="Proteomes" id="UP001301769"/>
    </source>
</evidence>
<feature type="compositionally biased region" description="Low complexity" evidence="1">
    <location>
        <begin position="433"/>
        <end position="446"/>
    </location>
</feature>
<gene>
    <name evidence="2" type="ORF">QBC37DRAFT_392797</name>
</gene>
<evidence type="ECO:0000313" key="2">
    <source>
        <dbReference type="EMBL" id="KAK4207386.1"/>
    </source>
</evidence>
<reference evidence="2" key="1">
    <citation type="journal article" date="2023" name="Mol. Phylogenet. Evol.">
        <title>Genome-scale phylogeny and comparative genomics of the fungal order Sordariales.</title>
        <authorList>
            <person name="Hensen N."/>
            <person name="Bonometti L."/>
            <person name="Westerberg I."/>
            <person name="Brannstrom I.O."/>
            <person name="Guillou S."/>
            <person name="Cros-Aarteil S."/>
            <person name="Calhoun S."/>
            <person name="Haridas S."/>
            <person name="Kuo A."/>
            <person name="Mondo S."/>
            <person name="Pangilinan J."/>
            <person name="Riley R."/>
            <person name="LaButti K."/>
            <person name="Andreopoulos B."/>
            <person name="Lipzen A."/>
            <person name="Chen C."/>
            <person name="Yan M."/>
            <person name="Daum C."/>
            <person name="Ng V."/>
            <person name="Clum A."/>
            <person name="Steindorff A."/>
            <person name="Ohm R.A."/>
            <person name="Martin F."/>
            <person name="Silar P."/>
            <person name="Natvig D.O."/>
            <person name="Lalanne C."/>
            <person name="Gautier V."/>
            <person name="Ament-Velasquez S.L."/>
            <person name="Kruys A."/>
            <person name="Hutchinson M.I."/>
            <person name="Powell A.J."/>
            <person name="Barry K."/>
            <person name="Miller A.N."/>
            <person name="Grigoriev I.V."/>
            <person name="Debuchy R."/>
            <person name="Gladieux P."/>
            <person name="Hiltunen Thoren M."/>
            <person name="Johannesson H."/>
        </authorList>
    </citation>
    <scope>NUCLEOTIDE SEQUENCE</scope>
    <source>
        <strain evidence="2">PSN293</strain>
    </source>
</reference>
<sequence length="645" mass="68715">METIYEQKMESPVMITSGYQRFMVHGKNVANTGKPMAPVSPLSPADSASSQSPTSPSLTKKPSKTMRDWVKRSGSGSGRPTKHIATLSVPGHQRLPIVHLGGGRLGESDIEPAFPTGLPSRPMARNPSIQRESSADSRVTQWIDLYPEAIERMNGYDVRLTQGKHTRTVSESSTLKQTRWKFHADHHGAAPPEIDARPAPLRIPSAKKKALDEDALKGSTIGSTTTLARSDSKWKPLPILPAQQQVAAGGNHSNASKSGSGNGMPARKPLQALPAEAIQLPKRNDSTDTIARPQTPKRQATTDLVPTKKLNPIPALPPLAIYVTPPPTPDSGSDPVSKAETPAWGPPALKIDTAAGNPSLPSTICLASETVPEPHVAFELAAAEPTTLRASLVSPLTSTTTTQSDSLLSADLDDAFKITIGMMCLNELDLNLGGSTSQSPQPQSGPELVDQRTSKPAPLDASVLVTDLDSPLAYVPRLFSPRGGSPVGGVFTSALDGSVQKKSDEVKKDRQDVGSATPQSPDPATVIPSFTPTPPTSTITTAAFTTSTMGFNISASPASALASTRKSPTPISPQTNQDKSQTPPPPPTLPIPSTTTRYTRAERIWLHQHYRGEAPFLRAWGLDIKNLADREEGRVILQDLMLSEL</sequence>
<accession>A0AAN6XVH6</accession>
<feature type="compositionally biased region" description="Polar residues" evidence="1">
    <location>
        <begin position="244"/>
        <end position="259"/>
    </location>
</feature>
<keyword evidence="3" id="KW-1185">Reference proteome</keyword>
<reference evidence="2" key="2">
    <citation type="submission" date="2023-05" db="EMBL/GenBank/DDBJ databases">
        <authorList>
            <consortium name="Lawrence Berkeley National Laboratory"/>
            <person name="Steindorff A."/>
            <person name="Hensen N."/>
            <person name="Bonometti L."/>
            <person name="Westerberg I."/>
            <person name="Brannstrom I.O."/>
            <person name="Guillou S."/>
            <person name="Cros-Aarteil S."/>
            <person name="Calhoun S."/>
            <person name="Haridas S."/>
            <person name="Kuo A."/>
            <person name="Mondo S."/>
            <person name="Pangilinan J."/>
            <person name="Riley R."/>
            <person name="Labutti K."/>
            <person name="Andreopoulos B."/>
            <person name="Lipzen A."/>
            <person name="Chen C."/>
            <person name="Yanf M."/>
            <person name="Daum C."/>
            <person name="Ng V."/>
            <person name="Clum A."/>
            <person name="Ohm R."/>
            <person name="Martin F."/>
            <person name="Silar P."/>
            <person name="Natvig D."/>
            <person name="Lalanne C."/>
            <person name="Gautier V."/>
            <person name="Ament-Velasquez S.L."/>
            <person name="Kruys A."/>
            <person name="Hutchinson M.I."/>
            <person name="Powell A.J."/>
            <person name="Barry K."/>
            <person name="Miller A.N."/>
            <person name="Grigoriev I.V."/>
            <person name="Debuchy R."/>
            <person name="Gladieux P."/>
            <person name="Thoren M.H."/>
            <person name="Johannesson H."/>
        </authorList>
    </citation>
    <scope>NUCLEOTIDE SEQUENCE</scope>
    <source>
        <strain evidence="2">PSN293</strain>
    </source>
</reference>
<feature type="compositionally biased region" description="Polar residues" evidence="1">
    <location>
        <begin position="558"/>
        <end position="581"/>
    </location>
</feature>
<organism evidence="2 3">
    <name type="scientific">Rhypophila decipiens</name>
    <dbReference type="NCBI Taxonomy" id="261697"/>
    <lineage>
        <taxon>Eukaryota</taxon>
        <taxon>Fungi</taxon>
        <taxon>Dikarya</taxon>
        <taxon>Ascomycota</taxon>
        <taxon>Pezizomycotina</taxon>
        <taxon>Sordariomycetes</taxon>
        <taxon>Sordariomycetidae</taxon>
        <taxon>Sordariales</taxon>
        <taxon>Naviculisporaceae</taxon>
        <taxon>Rhypophila</taxon>
    </lineage>
</organism>
<feature type="region of interest" description="Disordered" evidence="1">
    <location>
        <begin position="499"/>
        <end position="534"/>
    </location>
</feature>
<evidence type="ECO:0000256" key="1">
    <source>
        <dbReference type="SAM" id="MobiDB-lite"/>
    </source>
</evidence>
<proteinExistence type="predicted"/>
<dbReference type="AlphaFoldDB" id="A0AAN6XVH6"/>
<feature type="region of interest" description="Disordered" evidence="1">
    <location>
        <begin position="29"/>
        <end position="84"/>
    </location>
</feature>
<feature type="compositionally biased region" description="Low complexity" evidence="1">
    <location>
        <begin position="37"/>
        <end position="60"/>
    </location>
</feature>
<feature type="region of interest" description="Disordered" evidence="1">
    <location>
        <begin position="433"/>
        <end position="455"/>
    </location>
</feature>
<feature type="region of interest" description="Disordered" evidence="1">
    <location>
        <begin position="244"/>
        <end position="310"/>
    </location>
</feature>
<dbReference type="EMBL" id="MU858298">
    <property type="protein sequence ID" value="KAK4207386.1"/>
    <property type="molecule type" value="Genomic_DNA"/>
</dbReference>
<name>A0AAN6XVH6_9PEZI</name>
<feature type="compositionally biased region" description="Basic and acidic residues" evidence="1">
    <location>
        <begin position="499"/>
        <end position="512"/>
    </location>
</feature>
<feature type="region of interest" description="Disordered" evidence="1">
    <location>
        <begin position="115"/>
        <end position="135"/>
    </location>
</feature>
<feature type="region of interest" description="Disordered" evidence="1">
    <location>
        <begin position="558"/>
        <end position="595"/>
    </location>
</feature>